<comment type="caution">
    <text evidence="1">The sequence shown here is derived from an EMBL/GenBank/DDBJ whole genome shotgun (WGS) entry which is preliminary data.</text>
</comment>
<name>A0A8J5F113_ZINOF</name>
<evidence type="ECO:0000313" key="1">
    <source>
        <dbReference type="EMBL" id="KAG6477530.1"/>
    </source>
</evidence>
<sequence length="133" mass="14828">MPIPGTLDGTIVAAAASEMVLSSNPDIFLQPITPRQTGLTLDITRNEVAMNDEMRLVNHGEPDAESLVEWFESGSLAPSSRAETDGYVAMCNMLIGLLDSAQRLSVIYRWKFMLRELFSIAPSVWRDLWRAKN</sequence>
<proteinExistence type="predicted"/>
<evidence type="ECO:0000313" key="2">
    <source>
        <dbReference type="Proteomes" id="UP000734854"/>
    </source>
</evidence>
<dbReference type="EMBL" id="JACMSC010000018">
    <property type="protein sequence ID" value="KAG6477530.1"/>
    <property type="molecule type" value="Genomic_DNA"/>
</dbReference>
<dbReference type="AlphaFoldDB" id="A0A8J5F113"/>
<dbReference type="Proteomes" id="UP000734854">
    <property type="component" value="Unassembled WGS sequence"/>
</dbReference>
<organism evidence="1 2">
    <name type="scientific">Zingiber officinale</name>
    <name type="common">Ginger</name>
    <name type="synonym">Amomum zingiber</name>
    <dbReference type="NCBI Taxonomy" id="94328"/>
    <lineage>
        <taxon>Eukaryota</taxon>
        <taxon>Viridiplantae</taxon>
        <taxon>Streptophyta</taxon>
        <taxon>Embryophyta</taxon>
        <taxon>Tracheophyta</taxon>
        <taxon>Spermatophyta</taxon>
        <taxon>Magnoliopsida</taxon>
        <taxon>Liliopsida</taxon>
        <taxon>Zingiberales</taxon>
        <taxon>Zingiberaceae</taxon>
        <taxon>Zingiber</taxon>
    </lineage>
</organism>
<accession>A0A8J5F113</accession>
<keyword evidence="2" id="KW-1185">Reference proteome</keyword>
<gene>
    <name evidence="1" type="ORF">ZIOFF_066797</name>
</gene>
<reference evidence="1 2" key="1">
    <citation type="submission" date="2020-08" db="EMBL/GenBank/DDBJ databases">
        <title>Plant Genome Project.</title>
        <authorList>
            <person name="Zhang R.-G."/>
        </authorList>
    </citation>
    <scope>NUCLEOTIDE SEQUENCE [LARGE SCALE GENOMIC DNA]</scope>
    <source>
        <tissue evidence="1">Rhizome</tissue>
    </source>
</reference>
<protein>
    <submittedName>
        <fullName evidence="1">Uncharacterized protein</fullName>
    </submittedName>
</protein>